<dbReference type="RefSeq" id="WP_125715739.1">
    <property type="nucleotide sequence ID" value="NZ_JBHTOP010000011.1"/>
</dbReference>
<evidence type="ECO:0000313" key="2">
    <source>
        <dbReference type="EMBL" id="MFD1671514.1"/>
    </source>
</evidence>
<evidence type="ECO:0000313" key="3">
    <source>
        <dbReference type="Proteomes" id="UP001597267"/>
    </source>
</evidence>
<evidence type="ECO:0000256" key="1">
    <source>
        <dbReference type="SAM" id="Phobius"/>
    </source>
</evidence>
<name>A0ABW4J771_9LACO</name>
<keyword evidence="1" id="KW-0812">Transmembrane</keyword>
<keyword evidence="1" id="KW-1133">Transmembrane helix</keyword>
<feature type="transmembrane region" description="Helical" evidence="1">
    <location>
        <begin position="142"/>
        <end position="164"/>
    </location>
</feature>
<evidence type="ECO:0008006" key="4">
    <source>
        <dbReference type="Google" id="ProtNLM"/>
    </source>
</evidence>
<proteinExistence type="predicted"/>
<sequence length="174" mass="19677">MVKQPQRLEGLFIGGYTFTIFLVAFWAILNYIAHLQVNPLYKHYETLSAFVAALPVSKTEKQTVQAALTAEVAAQVEQKVDEAKATQKVIAQFKTETLQTDNPETFYFDKSYYLLGWGGILIAVGLIALLVKFYLLSWDAPTLTIFIITMVAFGGGLWLTFMLYRILDQFFQGK</sequence>
<keyword evidence="1" id="KW-0472">Membrane</keyword>
<feature type="transmembrane region" description="Helical" evidence="1">
    <location>
        <begin position="112"/>
        <end position="136"/>
    </location>
</feature>
<reference evidence="3" key="1">
    <citation type="journal article" date="2019" name="Int. J. Syst. Evol. Microbiol.">
        <title>The Global Catalogue of Microorganisms (GCM) 10K type strain sequencing project: providing services to taxonomists for standard genome sequencing and annotation.</title>
        <authorList>
            <consortium name="The Broad Institute Genomics Platform"/>
            <consortium name="The Broad Institute Genome Sequencing Center for Infectious Disease"/>
            <person name="Wu L."/>
            <person name="Ma J."/>
        </authorList>
    </citation>
    <scope>NUCLEOTIDE SEQUENCE [LARGE SCALE GENOMIC DNA]</scope>
    <source>
        <strain evidence="3">CCM 8896</strain>
    </source>
</reference>
<accession>A0ABW4J771</accession>
<comment type="caution">
    <text evidence="2">The sequence shown here is derived from an EMBL/GenBank/DDBJ whole genome shotgun (WGS) entry which is preliminary data.</text>
</comment>
<gene>
    <name evidence="2" type="ORF">ACFQ5M_05350</name>
</gene>
<feature type="transmembrane region" description="Helical" evidence="1">
    <location>
        <begin position="12"/>
        <end position="33"/>
    </location>
</feature>
<keyword evidence="3" id="KW-1185">Reference proteome</keyword>
<protein>
    <recommendedName>
        <fullName evidence="4">DUF106 domain-containing protein</fullName>
    </recommendedName>
</protein>
<dbReference type="Proteomes" id="UP001597267">
    <property type="component" value="Unassembled WGS sequence"/>
</dbReference>
<organism evidence="2 3">
    <name type="scientific">Agrilactobacillus yilanensis</name>
    <dbReference type="NCBI Taxonomy" id="2485997"/>
    <lineage>
        <taxon>Bacteria</taxon>
        <taxon>Bacillati</taxon>
        <taxon>Bacillota</taxon>
        <taxon>Bacilli</taxon>
        <taxon>Lactobacillales</taxon>
        <taxon>Lactobacillaceae</taxon>
        <taxon>Agrilactobacillus</taxon>
    </lineage>
</organism>
<dbReference type="EMBL" id="JBHTOP010000011">
    <property type="protein sequence ID" value="MFD1671514.1"/>
    <property type="molecule type" value="Genomic_DNA"/>
</dbReference>